<evidence type="ECO:0000313" key="3">
    <source>
        <dbReference type="Proteomes" id="UP000271087"/>
    </source>
</evidence>
<reference evidence="4" key="1">
    <citation type="submission" date="2016-06" db="UniProtKB">
        <authorList>
            <consortium name="WormBaseParasite"/>
        </authorList>
    </citation>
    <scope>IDENTIFICATION</scope>
</reference>
<keyword evidence="3" id="KW-1185">Reference proteome</keyword>
<protein>
    <submittedName>
        <fullName evidence="2 4">Uncharacterized protein</fullName>
    </submittedName>
</protein>
<evidence type="ECO:0000313" key="2">
    <source>
        <dbReference type="EMBL" id="VDK61917.1"/>
    </source>
</evidence>
<evidence type="ECO:0000313" key="4">
    <source>
        <dbReference type="WBParaSite" id="nOo.2.0.1.t00332-RA"/>
    </source>
</evidence>
<evidence type="ECO:0000256" key="1">
    <source>
        <dbReference type="SAM" id="MobiDB-lite"/>
    </source>
</evidence>
<dbReference type="AlphaFoldDB" id="A0A182DXF6"/>
<reference evidence="2 3" key="2">
    <citation type="submission" date="2018-08" db="EMBL/GenBank/DDBJ databases">
        <authorList>
            <person name="Laetsch R D."/>
            <person name="Stevens L."/>
            <person name="Kumar S."/>
            <person name="Blaxter L. M."/>
        </authorList>
    </citation>
    <scope>NUCLEOTIDE SEQUENCE [LARGE SCALE GENOMIC DNA]</scope>
</reference>
<organism evidence="4">
    <name type="scientific">Onchocerca ochengi</name>
    <name type="common">Filarial nematode worm</name>
    <dbReference type="NCBI Taxonomy" id="42157"/>
    <lineage>
        <taxon>Eukaryota</taxon>
        <taxon>Metazoa</taxon>
        <taxon>Ecdysozoa</taxon>
        <taxon>Nematoda</taxon>
        <taxon>Chromadorea</taxon>
        <taxon>Rhabditida</taxon>
        <taxon>Spirurina</taxon>
        <taxon>Spiruromorpha</taxon>
        <taxon>Filarioidea</taxon>
        <taxon>Onchocercidae</taxon>
        <taxon>Onchocerca</taxon>
    </lineage>
</organism>
<gene>
    <name evidence="2" type="ORF">NOO_LOCUS332</name>
</gene>
<feature type="region of interest" description="Disordered" evidence="1">
    <location>
        <begin position="1"/>
        <end position="37"/>
    </location>
</feature>
<proteinExistence type="predicted"/>
<accession>A0A182DXF6</accession>
<name>A0A182DXF6_ONCOC</name>
<dbReference type="Proteomes" id="UP000271087">
    <property type="component" value="Unassembled WGS sequence"/>
</dbReference>
<sequence>MVANFPQVARTAVPPKGRSSDERSETCKRATTSKKSDDRACDVNVVCDARVQDGIERWVQHGNLLSKKICITGRITLYSWNGSVLTSIFARTHTW</sequence>
<dbReference type="EMBL" id="UYRW01000031">
    <property type="protein sequence ID" value="VDK61917.1"/>
    <property type="molecule type" value="Genomic_DNA"/>
</dbReference>
<dbReference type="WBParaSite" id="nOo.2.0.1.t00332-RA">
    <property type="protein sequence ID" value="nOo.2.0.1.t00332-RA"/>
    <property type="gene ID" value="nOo.2.0.1.g00332"/>
</dbReference>
<feature type="compositionally biased region" description="Basic and acidic residues" evidence="1">
    <location>
        <begin position="18"/>
        <end position="37"/>
    </location>
</feature>